<evidence type="ECO:0000313" key="2">
    <source>
        <dbReference type="Proteomes" id="UP000807825"/>
    </source>
</evidence>
<comment type="caution">
    <text evidence="1">The sequence shown here is derived from an EMBL/GenBank/DDBJ whole genome shotgun (WGS) entry which is preliminary data.</text>
</comment>
<feature type="non-terminal residue" evidence="1">
    <location>
        <position position="437"/>
    </location>
</feature>
<reference evidence="1" key="1">
    <citation type="submission" date="2020-07" db="EMBL/GenBank/DDBJ databases">
        <title>Huge and variable diversity of episymbiotic CPR bacteria and DPANN archaea in groundwater ecosystems.</title>
        <authorList>
            <person name="He C.Y."/>
            <person name="Keren R."/>
            <person name="Whittaker M."/>
            <person name="Farag I.F."/>
            <person name="Doudna J."/>
            <person name="Cate J.H.D."/>
            <person name="Banfield J.F."/>
        </authorList>
    </citation>
    <scope>NUCLEOTIDE SEQUENCE</scope>
    <source>
        <strain evidence="1">NC_groundwater_1664_Pr3_B-0.1um_52_9</strain>
    </source>
</reference>
<dbReference type="AlphaFoldDB" id="A0A9D6YZX9"/>
<dbReference type="Proteomes" id="UP000807825">
    <property type="component" value="Unassembled WGS sequence"/>
</dbReference>
<evidence type="ECO:0000313" key="1">
    <source>
        <dbReference type="EMBL" id="MBI5249343.1"/>
    </source>
</evidence>
<dbReference type="EMBL" id="JACRDE010000208">
    <property type="protein sequence ID" value="MBI5249343.1"/>
    <property type="molecule type" value="Genomic_DNA"/>
</dbReference>
<name>A0A9D6YZX9_9BACT</name>
<organism evidence="1 2">
    <name type="scientific">Desulfomonile tiedjei</name>
    <dbReference type="NCBI Taxonomy" id="2358"/>
    <lineage>
        <taxon>Bacteria</taxon>
        <taxon>Pseudomonadati</taxon>
        <taxon>Thermodesulfobacteriota</taxon>
        <taxon>Desulfomonilia</taxon>
        <taxon>Desulfomonilales</taxon>
        <taxon>Desulfomonilaceae</taxon>
        <taxon>Desulfomonile</taxon>
    </lineage>
</organism>
<protein>
    <submittedName>
        <fullName evidence="1">Uncharacterized protein</fullName>
    </submittedName>
</protein>
<sequence>MRSKTHELRNEIISIERIREVLGIPRSRESGFIESIPFSENDATAGSETELQAAVVGSRECVDLPKVIEGSNYFANVVKRAAAGDTSNRVVTDLERYIEGNTEGIWENSWVRFPKSRLSAYARQIFDSDMLLDKKNPGGHLRADASKFMLTQRGEDILRVPISYLIKLSLANLIGSQTDLPELIRCTGTRLLGHFLNDNTSPETFSFHVVPLKHETGFGRGIAKETSKRYLLTQLLIMYANESFSLTESGQKAFLYFSPHPPIRQKRLNECISDSFYRELFMSPCLSGWDNGQDKHAYMCLCHQVLSRSQLNAVAKLKDAGIIVRNLAVLPNTSNISLANNGTHISLGSSKLTHHLADEGSGLTSAHEKFMGDLVIKIVEHFLPLFVGTYSAAPYRLGFSDFHPEKVLGFLPHELDYTHLRMIWRRWKKKANLKVFG</sequence>
<proteinExistence type="predicted"/>
<accession>A0A9D6YZX9</accession>
<gene>
    <name evidence="1" type="ORF">HY912_07595</name>
</gene>